<dbReference type="SUPFAM" id="SSF52425">
    <property type="entry name" value="Cryptochrome/photolyase, N-terminal domain"/>
    <property type="match status" value="1"/>
</dbReference>
<accession>A0A832A0M5</accession>
<dbReference type="Gene3D" id="1.10.579.10">
    <property type="entry name" value="DNA Cyclobutane Dipyrimidine Photolyase, subunit A, domain 3"/>
    <property type="match status" value="1"/>
</dbReference>
<keyword evidence="10" id="KW-0234">DNA repair</keyword>
<dbReference type="EC" id="4.1.99.3" evidence="4"/>
<comment type="similarity">
    <text evidence="3">Belongs to the DNA photolyase class-2 family.</text>
</comment>
<dbReference type="GO" id="GO:0000719">
    <property type="term" value="P:photoreactive repair"/>
    <property type="evidence" value="ECO:0007669"/>
    <property type="project" value="TreeGrafter"/>
</dbReference>
<dbReference type="SUPFAM" id="SSF48173">
    <property type="entry name" value="Cryptochrome/photolyase FAD-binding domain"/>
    <property type="match status" value="1"/>
</dbReference>
<dbReference type="GO" id="GO:0003904">
    <property type="term" value="F:deoxyribodipyrimidine photo-lyase activity"/>
    <property type="evidence" value="ECO:0007669"/>
    <property type="project" value="UniProtKB-EC"/>
</dbReference>
<evidence type="ECO:0000256" key="5">
    <source>
        <dbReference type="ARBA" id="ARBA00014046"/>
    </source>
</evidence>
<protein>
    <recommendedName>
        <fullName evidence="5">Deoxyribodipyrimidine photo-lyase</fullName>
        <ecNumber evidence="4">4.1.99.3</ecNumber>
    </recommendedName>
    <alternativeName>
        <fullName evidence="12">DNA photolyase</fullName>
    </alternativeName>
</protein>
<evidence type="ECO:0000256" key="1">
    <source>
        <dbReference type="ARBA" id="ARBA00001932"/>
    </source>
</evidence>
<evidence type="ECO:0000256" key="2">
    <source>
        <dbReference type="ARBA" id="ARBA00001974"/>
    </source>
</evidence>
<evidence type="ECO:0000256" key="4">
    <source>
        <dbReference type="ARBA" id="ARBA00013149"/>
    </source>
</evidence>
<keyword evidence="7" id="KW-0227">DNA damage</keyword>
<comment type="cofactor">
    <cofactor evidence="1">
        <name>(6R)-5,10-methylene-5,6,7,8-tetrahydrofolate</name>
        <dbReference type="ChEBI" id="CHEBI:15636"/>
    </cofactor>
</comment>
<gene>
    <name evidence="15" type="ORF">ENS06_06875</name>
</gene>
<evidence type="ECO:0000259" key="14">
    <source>
        <dbReference type="PROSITE" id="PS51645"/>
    </source>
</evidence>
<evidence type="ECO:0000256" key="10">
    <source>
        <dbReference type="ARBA" id="ARBA00023204"/>
    </source>
</evidence>
<sequence>MPGFHGLAQRVLSVNRGAVRPGGEYVLYWMTAFRRLSWNFALDRAVWWALELRKPLVILEALRLDYPWACDRFHTFILQGMAENAARCRSTPALHYPYLERAPGEGKGLLYALSQRACVVITDDYPAFFLPRMTEAAGGKVDVLLEKVDANGLLPLSAPGKAFGSAYAFRRYLQSALREHLLHPPLENPLEQLPQNPKAVSLRDIESRWPPCTEADFADPARSVSSLPINHGVQSVTARGGTAPARSRLEDFLGRKMSRYAAERQHPDEDVTSGLSPYLHFGHIGAHEIFAAVCRHEEWSPERLSPKAAGSRQGWWGMSEGAEAFLDQLITWRELGFNLCRYDSAYDAYDSLPAWAQNTLAKHALDPRPWLYPLPLLENAETHDPIWNAAQRQLVQEGVIHNYLRMLWGKKILHWTPSPQEALEILMELNNKYALDGRDPNSYTGIFWIFGRYDRPWGPERPVFGTVRTMSSENTARKIRLEDYLARFGAENPTIRRVSTKRRDPKGRG</sequence>
<dbReference type="Gene3D" id="3.40.50.620">
    <property type="entry name" value="HUPs"/>
    <property type="match status" value="1"/>
</dbReference>
<dbReference type="InterPro" id="IPR052219">
    <property type="entry name" value="Photolyase_Class-2"/>
</dbReference>
<dbReference type="InterPro" id="IPR014729">
    <property type="entry name" value="Rossmann-like_a/b/a_fold"/>
</dbReference>
<name>A0A832A0M5_9BACT</name>
<dbReference type="InterPro" id="IPR036134">
    <property type="entry name" value="Crypto/Photolyase_FAD-like_sf"/>
</dbReference>
<keyword evidence="9" id="KW-0238">DNA-binding</keyword>
<dbReference type="PROSITE" id="PS51645">
    <property type="entry name" value="PHR_CRY_ALPHA_BETA"/>
    <property type="match status" value="1"/>
</dbReference>
<dbReference type="InterPro" id="IPR036155">
    <property type="entry name" value="Crypto/Photolyase_N_sf"/>
</dbReference>
<evidence type="ECO:0000256" key="6">
    <source>
        <dbReference type="ARBA" id="ARBA00022630"/>
    </source>
</evidence>
<evidence type="ECO:0000313" key="15">
    <source>
        <dbReference type="EMBL" id="HFK97035.1"/>
    </source>
</evidence>
<keyword evidence="6" id="KW-0285">Flavoprotein</keyword>
<organism evidence="15">
    <name type="scientific">Desulfacinum infernum</name>
    <dbReference type="NCBI Taxonomy" id="35837"/>
    <lineage>
        <taxon>Bacteria</taxon>
        <taxon>Pseudomonadati</taxon>
        <taxon>Thermodesulfobacteriota</taxon>
        <taxon>Syntrophobacteria</taxon>
        <taxon>Syntrophobacterales</taxon>
        <taxon>Syntrophobacteraceae</taxon>
        <taxon>Desulfacinum</taxon>
    </lineage>
</organism>
<dbReference type="Gene3D" id="1.25.40.80">
    <property type="match status" value="1"/>
</dbReference>
<evidence type="ECO:0000256" key="11">
    <source>
        <dbReference type="ARBA" id="ARBA00023239"/>
    </source>
</evidence>
<keyword evidence="11 15" id="KW-0456">Lyase</keyword>
<feature type="domain" description="Photolyase/cryptochrome alpha/beta" evidence="14">
    <location>
        <begin position="24"/>
        <end position="156"/>
    </location>
</feature>
<evidence type="ECO:0000256" key="3">
    <source>
        <dbReference type="ARBA" id="ARBA00006409"/>
    </source>
</evidence>
<evidence type="ECO:0000256" key="9">
    <source>
        <dbReference type="ARBA" id="ARBA00023125"/>
    </source>
</evidence>
<dbReference type="PANTHER" id="PTHR10211:SF0">
    <property type="entry name" value="DEOXYRIBODIPYRIMIDINE PHOTO-LYASE"/>
    <property type="match status" value="1"/>
</dbReference>
<dbReference type="AlphaFoldDB" id="A0A832A0M5"/>
<dbReference type="PANTHER" id="PTHR10211">
    <property type="entry name" value="DEOXYRIBODIPYRIMIDINE PHOTOLYASE"/>
    <property type="match status" value="1"/>
</dbReference>
<evidence type="ECO:0000256" key="12">
    <source>
        <dbReference type="ARBA" id="ARBA00031671"/>
    </source>
</evidence>
<proteinExistence type="inferred from homology"/>
<keyword evidence="8" id="KW-0274">FAD</keyword>
<comment type="caution">
    <text evidence="15">The sequence shown here is derived from an EMBL/GenBank/DDBJ whole genome shotgun (WGS) entry which is preliminary data.</text>
</comment>
<evidence type="ECO:0000256" key="13">
    <source>
        <dbReference type="ARBA" id="ARBA00033999"/>
    </source>
</evidence>
<dbReference type="InterPro" id="IPR006050">
    <property type="entry name" value="DNA_photolyase_N"/>
</dbReference>
<dbReference type="EMBL" id="DSTK01000021">
    <property type="protein sequence ID" value="HFK97035.1"/>
    <property type="molecule type" value="Genomic_DNA"/>
</dbReference>
<reference evidence="15" key="1">
    <citation type="journal article" date="2020" name="mSystems">
        <title>Genome- and Community-Level Interaction Insights into Carbon Utilization and Element Cycling Functions of Hydrothermarchaeota in Hydrothermal Sediment.</title>
        <authorList>
            <person name="Zhou Z."/>
            <person name="Liu Y."/>
            <person name="Xu W."/>
            <person name="Pan J."/>
            <person name="Luo Z.H."/>
            <person name="Li M."/>
        </authorList>
    </citation>
    <scope>NUCLEOTIDE SEQUENCE [LARGE SCALE GENOMIC DNA]</scope>
    <source>
        <strain evidence="15">SpSt-456</strain>
    </source>
</reference>
<dbReference type="FunFam" id="1.10.579.10:FF:000002">
    <property type="entry name" value="Deoxyribodipyrimidine photolyase"/>
    <property type="match status" value="1"/>
</dbReference>
<comment type="catalytic activity">
    <reaction evidence="13">
        <text>cyclobutadipyrimidine (in DNA) = 2 pyrimidine residues (in DNA).</text>
        <dbReference type="EC" id="4.1.99.3"/>
    </reaction>
</comment>
<evidence type="ECO:0000256" key="7">
    <source>
        <dbReference type="ARBA" id="ARBA00022763"/>
    </source>
</evidence>
<dbReference type="GO" id="GO:0003677">
    <property type="term" value="F:DNA binding"/>
    <property type="evidence" value="ECO:0007669"/>
    <property type="project" value="UniProtKB-KW"/>
</dbReference>
<evidence type="ECO:0000256" key="8">
    <source>
        <dbReference type="ARBA" id="ARBA00022827"/>
    </source>
</evidence>
<comment type="cofactor">
    <cofactor evidence="2">
        <name>FAD</name>
        <dbReference type="ChEBI" id="CHEBI:57692"/>
    </cofactor>
</comment>